<gene>
    <name evidence="2" type="ORF">EGW08_007084</name>
</gene>
<accession>A0A433TUC4</accession>
<evidence type="ECO:0000313" key="3">
    <source>
        <dbReference type="Proteomes" id="UP000271974"/>
    </source>
</evidence>
<dbReference type="AlphaFoldDB" id="A0A433TUC4"/>
<dbReference type="EMBL" id="RQTK01000179">
    <property type="protein sequence ID" value="RUS85180.1"/>
    <property type="molecule type" value="Genomic_DNA"/>
</dbReference>
<keyword evidence="3" id="KW-1185">Reference proteome</keyword>
<protein>
    <submittedName>
        <fullName evidence="2">Uncharacterized protein</fullName>
    </submittedName>
</protein>
<proteinExistence type="predicted"/>
<name>A0A433TUC4_ELYCH</name>
<feature type="region of interest" description="Disordered" evidence="1">
    <location>
        <begin position="70"/>
        <end position="94"/>
    </location>
</feature>
<feature type="compositionally biased region" description="Polar residues" evidence="1">
    <location>
        <begin position="79"/>
        <end position="94"/>
    </location>
</feature>
<reference evidence="2 3" key="1">
    <citation type="submission" date="2019-01" db="EMBL/GenBank/DDBJ databases">
        <title>A draft genome assembly of the solar-powered sea slug Elysia chlorotica.</title>
        <authorList>
            <person name="Cai H."/>
            <person name="Li Q."/>
            <person name="Fang X."/>
            <person name="Li J."/>
            <person name="Curtis N.E."/>
            <person name="Altenburger A."/>
            <person name="Shibata T."/>
            <person name="Feng M."/>
            <person name="Maeda T."/>
            <person name="Schwartz J.A."/>
            <person name="Shigenobu S."/>
            <person name="Lundholm N."/>
            <person name="Nishiyama T."/>
            <person name="Yang H."/>
            <person name="Hasebe M."/>
            <person name="Li S."/>
            <person name="Pierce S.K."/>
            <person name="Wang J."/>
        </authorList>
    </citation>
    <scope>NUCLEOTIDE SEQUENCE [LARGE SCALE GENOMIC DNA]</scope>
    <source>
        <strain evidence="2">EC2010</strain>
        <tissue evidence="2">Whole organism of an adult</tissue>
    </source>
</reference>
<evidence type="ECO:0000256" key="1">
    <source>
        <dbReference type="SAM" id="MobiDB-lite"/>
    </source>
</evidence>
<sequence length="114" mass="13511">MINHNAPFAGLRRTCSKLLVLHLDQYCTGHSKTLQATHMKINKQSLSYRYTIHRVQAAQSHHYWKWKWKTKEQRDKQNHTTPQKQKQTKSSTNSHKVATNFVYIFSAPPKLQYM</sequence>
<comment type="caution">
    <text evidence="2">The sequence shown here is derived from an EMBL/GenBank/DDBJ whole genome shotgun (WGS) entry which is preliminary data.</text>
</comment>
<evidence type="ECO:0000313" key="2">
    <source>
        <dbReference type="EMBL" id="RUS85180.1"/>
    </source>
</evidence>
<organism evidence="2 3">
    <name type="scientific">Elysia chlorotica</name>
    <name type="common">Eastern emerald elysia</name>
    <name type="synonym">Sea slug</name>
    <dbReference type="NCBI Taxonomy" id="188477"/>
    <lineage>
        <taxon>Eukaryota</taxon>
        <taxon>Metazoa</taxon>
        <taxon>Spiralia</taxon>
        <taxon>Lophotrochozoa</taxon>
        <taxon>Mollusca</taxon>
        <taxon>Gastropoda</taxon>
        <taxon>Heterobranchia</taxon>
        <taxon>Euthyneura</taxon>
        <taxon>Panpulmonata</taxon>
        <taxon>Sacoglossa</taxon>
        <taxon>Placobranchoidea</taxon>
        <taxon>Plakobranchidae</taxon>
        <taxon>Elysia</taxon>
    </lineage>
</organism>
<dbReference type="Proteomes" id="UP000271974">
    <property type="component" value="Unassembled WGS sequence"/>
</dbReference>